<dbReference type="NCBIfam" id="TIGR00227">
    <property type="entry name" value="ribD_Cterm"/>
    <property type="match status" value="1"/>
</dbReference>
<reference evidence="20 21" key="1">
    <citation type="journal article" date="2019" name="Front. Microbiol.">
        <title>Thermoanaerosceptrum fracticalcis gen. nov. sp. nov., a Novel Fumarate-Fermenting Microorganism From a Deep Fractured Carbonate Aquifer of the US Great Basin.</title>
        <authorList>
            <person name="Hamilton-Brehm S.D."/>
            <person name="Stewart L.E."/>
            <person name="Zavarin M."/>
            <person name="Caldwell M."/>
            <person name="Lawson P.A."/>
            <person name="Onstott T.C."/>
            <person name="Grzymski J."/>
            <person name="Neveux I."/>
            <person name="Lollar B.S."/>
            <person name="Russell C.E."/>
            <person name="Moser D.P."/>
        </authorList>
    </citation>
    <scope>NUCLEOTIDE SEQUENCE [LARGE SCALE GENOMIC DNA]</scope>
    <source>
        <strain evidence="20 21">DRI-13</strain>
    </source>
</reference>
<name>A0A7G6E5I8_THEFR</name>
<dbReference type="Proteomes" id="UP000515847">
    <property type="component" value="Chromosome"/>
</dbReference>
<dbReference type="GO" id="GO:0008835">
    <property type="term" value="F:diaminohydroxyphosphoribosylaminopyrimidine deaminase activity"/>
    <property type="evidence" value="ECO:0007669"/>
    <property type="project" value="UniProtKB-EC"/>
</dbReference>
<dbReference type="FunFam" id="3.40.140.10:FF:000025">
    <property type="entry name" value="Riboflavin biosynthesis protein RibD"/>
    <property type="match status" value="1"/>
</dbReference>
<sequence>MDVGYMKMALELARKAQGRTSPNPMVGAVVVKDGNIVGTGYHQKAGTPHAEVHALNEAGERAYGADLYVTLEPCNHLGRTPPCTEAIIRAGIKRVFVALRDPNPLVSGKGIARLKAHGIEVQEGLLEDEARKVNEVFLKYIRTKLPFVALKTATSLDGKIATERGESRWITGQEARLRGHWLRNIYDAILVGIGTVMADDPSLTCRLPDQEGRDPIRIIVDSKLSIDEGARVLNLHSPAPTIIATTAQATAEKISRIEKNAPVLVVNEGKEVHLPSLLKMLGDMEITSVLVEGGGRLNGSFLRENLVDKFYCFLAPKIIGGTKAPGSFGGEGISSLRDVTELIDVVVEHLGTDLLVTGYPKGKEG</sequence>
<dbReference type="CDD" id="cd01284">
    <property type="entry name" value="Riboflavin_deaminase-reductase"/>
    <property type="match status" value="1"/>
</dbReference>
<evidence type="ECO:0000256" key="17">
    <source>
        <dbReference type="PIRSR" id="PIRSR006769-2"/>
    </source>
</evidence>
<comment type="similarity">
    <text evidence="4 15">In the N-terminal section; belongs to the cytidine and deoxycytidylate deaminase family.</text>
</comment>
<dbReference type="InterPro" id="IPR050765">
    <property type="entry name" value="Riboflavin_Biosynth_HTPR"/>
</dbReference>
<evidence type="ECO:0000256" key="4">
    <source>
        <dbReference type="ARBA" id="ARBA00005259"/>
    </source>
</evidence>
<feature type="binding site" evidence="17">
    <location>
        <position position="206"/>
    </location>
    <ligand>
        <name>substrate</name>
    </ligand>
</feature>
<dbReference type="InterPro" id="IPR004794">
    <property type="entry name" value="Eubact_RibD"/>
</dbReference>
<dbReference type="PANTHER" id="PTHR38011:SF7">
    <property type="entry name" value="2,5-DIAMINO-6-RIBOSYLAMINO-4(3H)-PYRIMIDINONE 5'-PHOSPHATE REDUCTASE"/>
    <property type="match status" value="1"/>
</dbReference>
<evidence type="ECO:0000256" key="14">
    <source>
        <dbReference type="ARBA" id="ARBA00049886"/>
    </source>
</evidence>
<evidence type="ECO:0000256" key="18">
    <source>
        <dbReference type="PIRSR" id="PIRSR006769-3"/>
    </source>
</evidence>
<dbReference type="Gene3D" id="3.40.430.10">
    <property type="entry name" value="Dihydrofolate Reductase, subunit A"/>
    <property type="match status" value="1"/>
</dbReference>
<dbReference type="InterPro" id="IPR016192">
    <property type="entry name" value="APOBEC/CMP_deaminase_Zn-bd"/>
</dbReference>
<dbReference type="PANTHER" id="PTHR38011">
    <property type="entry name" value="DIHYDROFOLATE REDUCTASE FAMILY PROTEIN (AFU_ORTHOLOGUE AFUA_8G06820)"/>
    <property type="match status" value="1"/>
</dbReference>
<comment type="pathway">
    <text evidence="2 15">Cofactor biosynthesis; riboflavin biosynthesis; 5-amino-6-(D-ribitylamino)uracil from GTP: step 2/4.</text>
</comment>
<dbReference type="PROSITE" id="PS51747">
    <property type="entry name" value="CYT_DCMP_DEAMINASES_2"/>
    <property type="match status" value="1"/>
</dbReference>
<evidence type="ECO:0000256" key="2">
    <source>
        <dbReference type="ARBA" id="ARBA00004882"/>
    </source>
</evidence>
<feature type="binding site" evidence="17">
    <location>
        <position position="169"/>
    </location>
    <ligand>
        <name>NADP(+)</name>
        <dbReference type="ChEBI" id="CHEBI:58349"/>
    </ligand>
</feature>
<feature type="binding site" evidence="17">
    <location>
        <position position="195"/>
    </location>
    <ligand>
        <name>NADP(+)</name>
        <dbReference type="ChEBI" id="CHEBI:58349"/>
    </ligand>
</feature>
<keyword evidence="8 15" id="KW-0378">Hydrolase</keyword>
<keyword evidence="11 15" id="KW-0560">Oxidoreductase</keyword>
<proteinExistence type="inferred from homology"/>
<feature type="binding site" evidence="17">
    <location>
        <position position="203"/>
    </location>
    <ligand>
        <name>substrate</name>
    </ligand>
</feature>
<evidence type="ECO:0000256" key="15">
    <source>
        <dbReference type="PIRNR" id="PIRNR006769"/>
    </source>
</evidence>
<dbReference type="InterPro" id="IPR011549">
    <property type="entry name" value="RibD_C"/>
</dbReference>
<dbReference type="OrthoDB" id="9800865at2"/>
<comment type="pathway">
    <text evidence="3 15">Cofactor biosynthesis; riboflavin biosynthesis; 5-amino-6-(D-ribitylamino)uracil from GTP: step 3/4.</text>
</comment>
<feature type="binding site" evidence="18">
    <location>
        <position position="74"/>
    </location>
    <ligand>
        <name>Zn(2+)</name>
        <dbReference type="ChEBI" id="CHEBI:29105"/>
        <note>catalytic</note>
    </ligand>
</feature>
<dbReference type="EMBL" id="CP045798">
    <property type="protein sequence ID" value="QNB47342.1"/>
    <property type="molecule type" value="Genomic_DNA"/>
</dbReference>
<evidence type="ECO:0000256" key="11">
    <source>
        <dbReference type="ARBA" id="ARBA00023002"/>
    </source>
</evidence>
<keyword evidence="6 15" id="KW-0686">Riboflavin biosynthesis</keyword>
<dbReference type="InterPro" id="IPR002734">
    <property type="entry name" value="RibDG_C"/>
</dbReference>
<evidence type="ECO:0000256" key="8">
    <source>
        <dbReference type="ARBA" id="ARBA00022801"/>
    </source>
</evidence>
<evidence type="ECO:0000256" key="5">
    <source>
        <dbReference type="ARBA" id="ARBA00007417"/>
    </source>
</evidence>
<dbReference type="AlphaFoldDB" id="A0A7G6E5I8"/>
<dbReference type="SUPFAM" id="SSF53927">
    <property type="entry name" value="Cytidine deaminase-like"/>
    <property type="match status" value="1"/>
</dbReference>
<feature type="binding site" evidence="17">
    <location>
        <position position="292"/>
    </location>
    <ligand>
        <name>substrate</name>
    </ligand>
</feature>
<dbReference type="EC" id="3.5.4.26" evidence="15"/>
<feature type="binding site" evidence="17">
    <location>
        <position position="153"/>
    </location>
    <ligand>
        <name>NADP(+)</name>
        <dbReference type="ChEBI" id="CHEBI:58349"/>
    </ligand>
</feature>
<comment type="catalytic activity">
    <reaction evidence="13 15">
        <text>5-amino-6-(5-phospho-D-ribitylamino)uracil + NADP(+) = 5-amino-6-(5-phospho-D-ribosylamino)uracil + NADPH + H(+)</text>
        <dbReference type="Rhea" id="RHEA:17845"/>
        <dbReference type="ChEBI" id="CHEBI:15378"/>
        <dbReference type="ChEBI" id="CHEBI:57783"/>
        <dbReference type="ChEBI" id="CHEBI:58349"/>
        <dbReference type="ChEBI" id="CHEBI:58421"/>
        <dbReference type="ChEBI" id="CHEBI:58453"/>
        <dbReference type="EC" id="1.1.1.193"/>
    </reaction>
</comment>
<evidence type="ECO:0000256" key="6">
    <source>
        <dbReference type="ARBA" id="ARBA00022619"/>
    </source>
</evidence>
<dbReference type="UniPathway" id="UPA00275">
    <property type="reaction ID" value="UER00401"/>
</dbReference>
<dbReference type="Gene3D" id="3.40.140.10">
    <property type="entry name" value="Cytidine Deaminase, domain 2"/>
    <property type="match status" value="1"/>
</dbReference>
<evidence type="ECO:0000256" key="12">
    <source>
        <dbReference type="ARBA" id="ARBA00023268"/>
    </source>
</evidence>
<dbReference type="InterPro" id="IPR024072">
    <property type="entry name" value="DHFR-like_dom_sf"/>
</dbReference>
<dbReference type="NCBIfam" id="TIGR00326">
    <property type="entry name" value="eubact_ribD"/>
    <property type="match status" value="1"/>
</dbReference>
<evidence type="ECO:0000313" key="21">
    <source>
        <dbReference type="Proteomes" id="UP000515847"/>
    </source>
</evidence>
<evidence type="ECO:0000313" key="20">
    <source>
        <dbReference type="EMBL" id="QNB47342.1"/>
    </source>
</evidence>
<feature type="binding site" evidence="18">
    <location>
        <position position="49"/>
    </location>
    <ligand>
        <name>Zn(2+)</name>
        <dbReference type="ChEBI" id="CHEBI:29105"/>
        <note>catalytic</note>
    </ligand>
</feature>
<keyword evidence="12" id="KW-0511">Multifunctional enzyme</keyword>
<evidence type="ECO:0000256" key="13">
    <source>
        <dbReference type="ARBA" id="ARBA00049861"/>
    </source>
</evidence>
<dbReference type="InterPro" id="IPR002125">
    <property type="entry name" value="CMP_dCMP_dom"/>
</dbReference>
<feature type="binding site" evidence="17">
    <location>
        <begin position="294"/>
        <end position="300"/>
    </location>
    <ligand>
        <name>NADP(+)</name>
        <dbReference type="ChEBI" id="CHEBI:58349"/>
    </ligand>
</feature>
<evidence type="ECO:0000256" key="10">
    <source>
        <dbReference type="ARBA" id="ARBA00022857"/>
    </source>
</evidence>
<dbReference type="GO" id="GO:0050661">
    <property type="term" value="F:NADP binding"/>
    <property type="evidence" value="ECO:0007669"/>
    <property type="project" value="InterPro"/>
</dbReference>
<evidence type="ECO:0000256" key="3">
    <source>
        <dbReference type="ARBA" id="ARBA00004910"/>
    </source>
</evidence>
<keyword evidence="7 15" id="KW-0479">Metal-binding</keyword>
<dbReference type="PIRSF" id="PIRSF006769">
    <property type="entry name" value="RibD"/>
    <property type="match status" value="1"/>
</dbReference>
<gene>
    <name evidence="20" type="primary">ribD</name>
    <name evidence="20" type="ORF">BR63_14210</name>
</gene>
<dbReference type="KEGG" id="tfr:BR63_14210"/>
<evidence type="ECO:0000256" key="7">
    <source>
        <dbReference type="ARBA" id="ARBA00022723"/>
    </source>
</evidence>
<feature type="binding site" evidence="17">
    <location>
        <position position="199"/>
    </location>
    <ligand>
        <name>NADP(+)</name>
        <dbReference type="ChEBI" id="CHEBI:58349"/>
    </ligand>
</feature>
<protein>
    <recommendedName>
        <fullName evidence="15">Riboflavin biosynthesis protein RibD</fullName>
    </recommendedName>
    <domain>
        <recommendedName>
            <fullName evidence="15">Diaminohydroxyphosphoribosylaminopyrimidine deaminase</fullName>
            <shortName evidence="15">DRAP deaminase</shortName>
            <ecNumber evidence="15">3.5.4.26</ecNumber>
        </recommendedName>
        <alternativeName>
            <fullName evidence="15">Riboflavin-specific deaminase</fullName>
        </alternativeName>
    </domain>
    <domain>
        <recommendedName>
            <fullName evidence="15">5-amino-6-(5-phosphoribosylamino)uracil reductase</fullName>
            <ecNumber evidence="15">1.1.1.193</ecNumber>
        </recommendedName>
        <alternativeName>
            <fullName evidence="15">HTP reductase</fullName>
        </alternativeName>
    </domain>
</protein>
<evidence type="ECO:0000259" key="19">
    <source>
        <dbReference type="PROSITE" id="PS51747"/>
    </source>
</evidence>
<dbReference type="PROSITE" id="PS00903">
    <property type="entry name" value="CYT_DCMP_DEAMINASES_1"/>
    <property type="match status" value="1"/>
</dbReference>
<comment type="function">
    <text evidence="1 15">Converts 2,5-diamino-6-(ribosylamino)-4(3h)-pyrimidinone 5'-phosphate into 5-amino-6-(ribosylamino)-2,4(1h,3h)-pyrimidinedione 5'-phosphate.</text>
</comment>
<comment type="cofactor">
    <cofactor evidence="15 18">
        <name>Zn(2+)</name>
        <dbReference type="ChEBI" id="CHEBI:29105"/>
    </cofactor>
    <text evidence="15 18">Binds 1 zinc ion.</text>
</comment>
<dbReference type="InterPro" id="IPR016193">
    <property type="entry name" value="Cytidine_deaminase-like"/>
</dbReference>
<dbReference type="Pfam" id="PF00383">
    <property type="entry name" value="dCMP_cyt_deam_1"/>
    <property type="match status" value="1"/>
</dbReference>
<accession>A0A7G6E5I8</accession>
<dbReference type="Pfam" id="PF01872">
    <property type="entry name" value="RibD_C"/>
    <property type="match status" value="1"/>
</dbReference>
<dbReference type="SUPFAM" id="SSF53597">
    <property type="entry name" value="Dihydrofolate reductase-like"/>
    <property type="match status" value="1"/>
</dbReference>
<feature type="domain" description="CMP/dCMP-type deaminase" evidence="19">
    <location>
        <begin position="1"/>
        <end position="122"/>
    </location>
</feature>
<evidence type="ECO:0000256" key="16">
    <source>
        <dbReference type="PIRSR" id="PIRSR006769-1"/>
    </source>
</evidence>
<evidence type="ECO:0000256" key="1">
    <source>
        <dbReference type="ARBA" id="ARBA00002151"/>
    </source>
</evidence>
<dbReference type="RefSeq" id="WP_034421288.1">
    <property type="nucleotide sequence ID" value="NZ_CP045798.1"/>
</dbReference>
<keyword evidence="9 15" id="KW-0862">Zinc</keyword>
<feature type="binding site" evidence="17">
    <location>
        <position position="222"/>
    </location>
    <ligand>
        <name>NADP(+)</name>
        <dbReference type="ChEBI" id="CHEBI:58349"/>
    </ligand>
</feature>
<feature type="binding site" evidence="17">
    <location>
        <position position="183"/>
    </location>
    <ligand>
        <name>substrate</name>
    </ligand>
</feature>
<feature type="active site" description="Proton donor" evidence="16">
    <location>
        <position position="51"/>
    </location>
</feature>
<comment type="similarity">
    <text evidence="5 15">In the C-terminal section; belongs to the HTP reductase family.</text>
</comment>
<feature type="binding site" evidence="18">
    <location>
        <position position="83"/>
    </location>
    <ligand>
        <name>Zn(2+)</name>
        <dbReference type="ChEBI" id="CHEBI:29105"/>
        <note>catalytic</note>
    </ligand>
</feature>
<dbReference type="GO" id="GO:0009231">
    <property type="term" value="P:riboflavin biosynthetic process"/>
    <property type="evidence" value="ECO:0007669"/>
    <property type="project" value="UniProtKB-UniPathway"/>
</dbReference>
<organism evidence="20 21">
    <name type="scientific">Thermanaerosceptrum fracticalcis</name>
    <dbReference type="NCBI Taxonomy" id="1712410"/>
    <lineage>
        <taxon>Bacteria</taxon>
        <taxon>Bacillati</taxon>
        <taxon>Bacillota</taxon>
        <taxon>Clostridia</taxon>
        <taxon>Eubacteriales</taxon>
        <taxon>Peptococcaceae</taxon>
        <taxon>Thermanaerosceptrum</taxon>
    </lineage>
</organism>
<keyword evidence="21" id="KW-1185">Reference proteome</keyword>
<dbReference type="EC" id="1.1.1.193" evidence="15"/>
<dbReference type="GO" id="GO:0008270">
    <property type="term" value="F:zinc ion binding"/>
    <property type="evidence" value="ECO:0007669"/>
    <property type="project" value="InterPro"/>
</dbReference>
<feature type="binding site" evidence="17">
    <location>
        <position position="167"/>
    </location>
    <ligand>
        <name>substrate</name>
    </ligand>
</feature>
<keyword evidence="10 15" id="KW-0521">NADP</keyword>
<comment type="catalytic activity">
    <reaction evidence="14 15">
        <text>2,5-diamino-6-hydroxy-4-(5-phosphoribosylamino)-pyrimidine + H2O + H(+) = 5-amino-6-(5-phospho-D-ribosylamino)uracil + NH4(+)</text>
        <dbReference type="Rhea" id="RHEA:21868"/>
        <dbReference type="ChEBI" id="CHEBI:15377"/>
        <dbReference type="ChEBI" id="CHEBI:15378"/>
        <dbReference type="ChEBI" id="CHEBI:28938"/>
        <dbReference type="ChEBI" id="CHEBI:58453"/>
        <dbReference type="ChEBI" id="CHEBI:58614"/>
        <dbReference type="EC" id="3.5.4.26"/>
    </reaction>
</comment>
<evidence type="ECO:0000256" key="9">
    <source>
        <dbReference type="ARBA" id="ARBA00022833"/>
    </source>
</evidence>
<dbReference type="GO" id="GO:0008703">
    <property type="term" value="F:5-amino-6-(5-phosphoribosylamino)uracil reductase activity"/>
    <property type="evidence" value="ECO:0007669"/>
    <property type="project" value="UniProtKB-EC"/>
</dbReference>